<dbReference type="SUPFAM" id="SSF46894">
    <property type="entry name" value="C-terminal effector domain of the bipartite response regulators"/>
    <property type="match status" value="1"/>
</dbReference>
<dbReference type="Pfam" id="PF00196">
    <property type="entry name" value="GerE"/>
    <property type="match status" value="1"/>
</dbReference>
<protein>
    <submittedName>
        <fullName evidence="2">Sugar-specific transcriptional regulator TrmB</fullName>
    </submittedName>
</protein>
<evidence type="ECO:0000313" key="3">
    <source>
        <dbReference type="Proteomes" id="UP001206483"/>
    </source>
</evidence>
<dbReference type="Gene3D" id="1.10.10.10">
    <property type="entry name" value="Winged helix-like DNA-binding domain superfamily/Winged helix DNA-binding domain"/>
    <property type="match status" value="1"/>
</dbReference>
<dbReference type="InterPro" id="IPR051797">
    <property type="entry name" value="TrmB-like"/>
</dbReference>
<sequence>MAAEGITGPGDGLPDDEAARLYLSVVTEGGRLPLAHLDQADRPAMDRLEAIGLVVVNRIDGAYLAVSPRAVGDRLGSEMRRRATRLLRDAERLPDALATLTRAYEALPREQLDAHRAVYVDGRDRIRHRIAELVSEATDELLTAQPGPRLPETMELARRQDLGLLDRGGHLRILYQPVVLTQPAVLTYAGELTEHGADLRVLDEPFQRMIIVDRKVAIIPAADDHSRAAFLSDPAAVAFLAGMFERDWARSEAVQWREVDGPRIARSVADRVGRLLAAGLTQRGVASRLGLSERTVAGHISRLRDRYGAQTLFQLGWLMRGGRRE</sequence>
<dbReference type="Proteomes" id="UP001206483">
    <property type="component" value="Unassembled WGS sequence"/>
</dbReference>
<keyword evidence="3" id="KW-1185">Reference proteome</keyword>
<feature type="domain" description="HTH luxR-type" evidence="1">
    <location>
        <begin position="265"/>
        <end position="319"/>
    </location>
</feature>
<dbReference type="InterPro" id="IPR036388">
    <property type="entry name" value="WH-like_DNA-bd_sf"/>
</dbReference>
<dbReference type="InterPro" id="IPR016032">
    <property type="entry name" value="Sig_transdc_resp-reg_C-effctor"/>
</dbReference>
<dbReference type="EMBL" id="JAMZDX010000006">
    <property type="protein sequence ID" value="MCP2313070.1"/>
    <property type="molecule type" value="Genomic_DNA"/>
</dbReference>
<comment type="caution">
    <text evidence="2">The sequence shown here is derived from an EMBL/GenBank/DDBJ whole genome shotgun (WGS) entry which is preliminary data.</text>
</comment>
<dbReference type="InterPro" id="IPR000792">
    <property type="entry name" value="Tscrpt_reg_LuxR_C"/>
</dbReference>
<proteinExistence type="predicted"/>
<organism evidence="2 3">
    <name type="scientific">Kitasatospora paracochleata</name>
    <dbReference type="NCBI Taxonomy" id="58354"/>
    <lineage>
        <taxon>Bacteria</taxon>
        <taxon>Bacillati</taxon>
        <taxon>Actinomycetota</taxon>
        <taxon>Actinomycetes</taxon>
        <taxon>Kitasatosporales</taxon>
        <taxon>Streptomycetaceae</taxon>
        <taxon>Kitasatospora</taxon>
    </lineage>
</organism>
<reference evidence="2 3" key="1">
    <citation type="submission" date="2022-06" db="EMBL/GenBank/DDBJ databases">
        <title>Sequencing the genomes of 1000 actinobacteria strains.</title>
        <authorList>
            <person name="Klenk H.-P."/>
        </authorList>
    </citation>
    <scope>NUCLEOTIDE SEQUENCE [LARGE SCALE GENOMIC DNA]</scope>
    <source>
        <strain evidence="2 3">DSM 41656</strain>
    </source>
</reference>
<accession>A0ABT1J6L4</accession>
<dbReference type="PANTHER" id="PTHR34293:SF1">
    <property type="entry name" value="HTH-TYPE TRANSCRIPTIONAL REGULATOR TRMBL2"/>
    <property type="match status" value="1"/>
</dbReference>
<dbReference type="SUPFAM" id="SSF56024">
    <property type="entry name" value="Phospholipase D/nuclease"/>
    <property type="match status" value="1"/>
</dbReference>
<name>A0ABT1J6L4_9ACTN</name>
<dbReference type="PANTHER" id="PTHR34293">
    <property type="entry name" value="HTH-TYPE TRANSCRIPTIONAL REGULATOR TRMBL2"/>
    <property type="match status" value="1"/>
</dbReference>
<gene>
    <name evidence="2" type="ORF">FHR36_006251</name>
</gene>
<evidence type="ECO:0000259" key="1">
    <source>
        <dbReference type="SMART" id="SM00421"/>
    </source>
</evidence>
<evidence type="ECO:0000313" key="2">
    <source>
        <dbReference type="EMBL" id="MCP2313070.1"/>
    </source>
</evidence>
<dbReference type="SMART" id="SM00421">
    <property type="entry name" value="HTH_LUXR"/>
    <property type="match status" value="1"/>
</dbReference>
<dbReference type="RefSeq" id="WP_253802607.1">
    <property type="nucleotide sequence ID" value="NZ_BAAAUB010000064.1"/>
</dbReference>